<evidence type="ECO:0000256" key="9">
    <source>
        <dbReference type="SAM" id="MobiDB-lite"/>
    </source>
</evidence>
<proteinExistence type="predicted"/>
<dbReference type="OrthoDB" id="772719at2759"/>
<dbReference type="FunFam" id="3.30.200.20:FF:000307">
    <property type="entry name" value="pollen receptor-like kinase 1"/>
    <property type="match status" value="1"/>
</dbReference>
<evidence type="ECO:0000256" key="6">
    <source>
        <dbReference type="ARBA" id="ARBA00022840"/>
    </source>
</evidence>
<evidence type="ECO:0000313" key="13">
    <source>
        <dbReference type="EMBL" id="KDP46477.1"/>
    </source>
</evidence>
<gene>
    <name evidence="13" type="ORF">JCGZ_08449</name>
</gene>
<evidence type="ECO:0000256" key="3">
    <source>
        <dbReference type="ARBA" id="ARBA00022692"/>
    </source>
</evidence>
<dbReference type="AlphaFoldDB" id="A0A067LDJ3"/>
<feature type="signal peptide" evidence="11">
    <location>
        <begin position="1"/>
        <end position="21"/>
    </location>
</feature>
<dbReference type="InterPro" id="IPR000719">
    <property type="entry name" value="Prot_kinase_dom"/>
</dbReference>
<keyword evidence="3 10" id="KW-0812">Transmembrane</keyword>
<dbReference type="PROSITE" id="PS50011">
    <property type="entry name" value="PROTEIN_KINASE_DOM"/>
    <property type="match status" value="1"/>
</dbReference>
<dbReference type="KEGG" id="jcu:105631208"/>
<dbReference type="SUPFAM" id="SSF52058">
    <property type="entry name" value="L domain-like"/>
    <property type="match status" value="1"/>
</dbReference>
<dbReference type="GO" id="GO:0016020">
    <property type="term" value="C:membrane"/>
    <property type="evidence" value="ECO:0007669"/>
    <property type="project" value="UniProtKB-SubCell"/>
</dbReference>
<keyword evidence="4" id="KW-0677">Repeat</keyword>
<evidence type="ECO:0000256" key="5">
    <source>
        <dbReference type="ARBA" id="ARBA00022741"/>
    </source>
</evidence>
<accession>A0A067LDJ3</accession>
<feature type="transmembrane region" description="Helical" evidence="10">
    <location>
        <begin position="228"/>
        <end position="253"/>
    </location>
</feature>
<dbReference type="EMBL" id="KK914217">
    <property type="protein sequence ID" value="KDP46477.1"/>
    <property type="molecule type" value="Genomic_DNA"/>
</dbReference>
<keyword evidence="5" id="KW-0547">Nucleotide-binding</keyword>
<dbReference type="InterPro" id="IPR013210">
    <property type="entry name" value="LRR_N_plant-typ"/>
</dbReference>
<dbReference type="Proteomes" id="UP000027138">
    <property type="component" value="Unassembled WGS sequence"/>
</dbReference>
<sequence>MNLIILNILFFALHFPSSTLAEYQPQERDALLQLRDSMNSSSDLHKNWTGPPCEANVSRWFGIVCSDWHVIHLVLEGIHLTGSLPPTFLYNISLLTKLSFTNNDVSGQLPNLTNLVHLESVFLSYNRFTGSIPSEYIELPNLKHLELQQNYLEGQIPPFDQHTLIGFNVSYNHLRGPIPPTDVLRKFSKSSYDHNSNLCGFPLLDSCTASPSASPIPPPKDKKVKLEIWIVVLIAAVAASLPLLVVFVLFCCYKKVREKETAKEPQAESAAPAWTQRKLPHSESTGDPERRVELEFFERDVPVFDLDDLLRASAEVLGKGKLGATYKANLESGIAVAVKRTKNMTGLSRKEFVQQMQLLGNLKHENLVKIVSFYYSKEEKLIVYEFVPNGSLFELLHENRGSGRVPLNWGARLCIIKDIAKALAFLHQSLPSHKVPHANLKSSNVLIHQDGQIYRSKLTNYGFLPLLQCRELSQKLTIGRSPEFCRGKKLSHKTDVYCFGIILLEIITGRIPDGVSSSENDEDKADDLSDWVKTVVNNDWSTDILDIEILASREGHDDMLRLTEIALQCTDVTPKKRPKISEVLTRIQEIEHKNSQNQ</sequence>
<evidence type="ECO:0000256" key="2">
    <source>
        <dbReference type="ARBA" id="ARBA00022614"/>
    </source>
</evidence>
<dbReference type="Pfam" id="PF07714">
    <property type="entry name" value="PK_Tyr_Ser-Thr"/>
    <property type="match status" value="1"/>
</dbReference>
<feature type="region of interest" description="Disordered" evidence="9">
    <location>
        <begin position="262"/>
        <end position="287"/>
    </location>
</feature>
<evidence type="ECO:0000256" key="10">
    <source>
        <dbReference type="SAM" id="Phobius"/>
    </source>
</evidence>
<dbReference type="InterPro" id="IPR046959">
    <property type="entry name" value="PRK1-6/SRF4-like"/>
</dbReference>
<evidence type="ECO:0000256" key="1">
    <source>
        <dbReference type="ARBA" id="ARBA00004370"/>
    </source>
</evidence>
<dbReference type="GO" id="GO:0005524">
    <property type="term" value="F:ATP binding"/>
    <property type="evidence" value="ECO:0007669"/>
    <property type="project" value="UniProtKB-KW"/>
</dbReference>
<keyword evidence="7 10" id="KW-1133">Transmembrane helix</keyword>
<keyword evidence="11" id="KW-0732">Signal</keyword>
<evidence type="ECO:0000313" key="14">
    <source>
        <dbReference type="Proteomes" id="UP000027138"/>
    </source>
</evidence>
<dbReference type="InterPro" id="IPR001245">
    <property type="entry name" value="Ser-Thr/Tyr_kinase_cat_dom"/>
</dbReference>
<dbReference type="Pfam" id="PF00560">
    <property type="entry name" value="LRR_1"/>
    <property type="match status" value="1"/>
</dbReference>
<keyword evidence="2" id="KW-0433">Leucine-rich repeat</keyword>
<dbReference type="Pfam" id="PF08263">
    <property type="entry name" value="LRRNT_2"/>
    <property type="match status" value="1"/>
</dbReference>
<dbReference type="InterPro" id="IPR001611">
    <property type="entry name" value="Leu-rich_rpt"/>
</dbReference>
<evidence type="ECO:0000256" key="4">
    <source>
        <dbReference type="ARBA" id="ARBA00022737"/>
    </source>
</evidence>
<dbReference type="SUPFAM" id="SSF56112">
    <property type="entry name" value="Protein kinase-like (PK-like)"/>
    <property type="match status" value="1"/>
</dbReference>
<evidence type="ECO:0000256" key="11">
    <source>
        <dbReference type="SAM" id="SignalP"/>
    </source>
</evidence>
<dbReference type="InterPro" id="IPR032675">
    <property type="entry name" value="LRR_dom_sf"/>
</dbReference>
<reference evidence="13 14" key="1">
    <citation type="journal article" date="2014" name="PLoS ONE">
        <title>Global Analysis of Gene Expression Profiles in Physic Nut (Jatropha curcas L.) Seedlings Exposed to Salt Stress.</title>
        <authorList>
            <person name="Zhang L."/>
            <person name="Zhang C."/>
            <person name="Wu P."/>
            <person name="Chen Y."/>
            <person name="Li M."/>
            <person name="Jiang H."/>
            <person name="Wu G."/>
        </authorList>
    </citation>
    <scope>NUCLEOTIDE SEQUENCE [LARGE SCALE GENOMIC DNA]</scope>
    <source>
        <strain evidence="14">cv. GZQX0401</strain>
        <tissue evidence="13">Young leaves</tissue>
    </source>
</reference>
<dbReference type="GO" id="GO:0004672">
    <property type="term" value="F:protein kinase activity"/>
    <property type="evidence" value="ECO:0007669"/>
    <property type="project" value="InterPro"/>
</dbReference>
<keyword evidence="14" id="KW-1185">Reference proteome</keyword>
<dbReference type="PANTHER" id="PTHR48007">
    <property type="entry name" value="LEUCINE-RICH REPEAT RECEPTOR-LIKE PROTEIN KINASE PXC1"/>
    <property type="match status" value="1"/>
</dbReference>
<evidence type="ECO:0000259" key="12">
    <source>
        <dbReference type="PROSITE" id="PS50011"/>
    </source>
</evidence>
<evidence type="ECO:0000256" key="8">
    <source>
        <dbReference type="ARBA" id="ARBA00023136"/>
    </source>
</evidence>
<protein>
    <recommendedName>
        <fullName evidence="12">Protein kinase domain-containing protein</fullName>
    </recommendedName>
</protein>
<feature type="chain" id="PRO_5001640383" description="Protein kinase domain-containing protein" evidence="11">
    <location>
        <begin position="22"/>
        <end position="598"/>
    </location>
</feature>
<dbReference type="Gene3D" id="3.80.10.10">
    <property type="entry name" value="Ribonuclease Inhibitor"/>
    <property type="match status" value="1"/>
</dbReference>
<feature type="domain" description="Protein kinase" evidence="12">
    <location>
        <begin position="311"/>
        <end position="595"/>
    </location>
</feature>
<dbReference type="PANTHER" id="PTHR48007:SF40">
    <property type="entry name" value="SERINE-THREONINE_TYROSINE-PROTEIN KINASE CATALYTIC DOMAIN-CONTAINING PROTEIN"/>
    <property type="match status" value="1"/>
</dbReference>
<keyword evidence="6" id="KW-0067">ATP-binding</keyword>
<dbReference type="InterPro" id="IPR011009">
    <property type="entry name" value="Kinase-like_dom_sf"/>
</dbReference>
<evidence type="ECO:0000256" key="7">
    <source>
        <dbReference type="ARBA" id="ARBA00022989"/>
    </source>
</evidence>
<comment type="subcellular location">
    <subcellularLocation>
        <location evidence="1">Membrane</location>
    </subcellularLocation>
</comment>
<dbReference type="Gene3D" id="3.30.200.20">
    <property type="entry name" value="Phosphorylase Kinase, domain 1"/>
    <property type="match status" value="1"/>
</dbReference>
<dbReference type="Gene3D" id="1.10.510.10">
    <property type="entry name" value="Transferase(Phosphotransferase) domain 1"/>
    <property type="match status" value="1"/>
</dbReference>
<keyword evidence="8 10" id="KW-0472">Membrane</keyword>
<name>A0A067LDJ3_JATCU</name>
<organism evidence="13 14">
    <name type="scientific">Jatropha curcas</name>
    <name type="common">Barbados nut</name>
    <dbReference type="NCBI Taxonomy" id="180498"/>
    <lineage>
        <taxon>Eukaryota</taxon>
        <taxon>Viridiplantae</taxon>
        <taxon>Streptophyta</taxon>
        <taxon>Embryophyta</taxon>
        <taxon>Tracheophyta</taxon>
        <taxon>Spermatophyta</taxon>
        <taxon>Magnoliopsida</taxon>
        <taxon>eudicotyledons</taxon>
        <taxon>Gunneridae</taxon>
        <taxon>Pentapetalae</taxon>
        <taxon>rosids</taxon>
        <taxon>fabids</taxon>
        <taxon>Malpighiales</taxon>
        <taxon>Euphorbiaceae</taxon>
        <taxon>Crotonoideae</taxon>
        <taxon>Jatropheae</taxon>
        <taxon>Jatropha</taxon>
    </lineage>
</organism>